<feature type="transmembrane region" description="Helical" evidence="7">
    <location>
        <begin position="12"/>
        <end position="35"/>
    </location>
</feature>
<keyword evidence="3 7" id="KW-0812">Transmembrane</keyword>
<dbReference type="InterPro" id="IPR007156">
    <property type="entry name" value="MamQ_LemA"/>
</dbReference>
<protein>
    <submittedName>
        <fullName evidence="8">LemA family protein</fullName>
    </submittedName>
</protein>
<comment type="subcellular location">
    <subcellularLocation>
        <location evidence="1">Membrane</location>
        <topology evidence="1">Single-pass membrane protein</topology>
    </subcellularLocation>
</comment>
<comment type="similarity">
    <text evidence="2">Belongs to the LemA family.</text>
</comment>
<accession>A0A934P9A5</accession>
<evidence type="ECO:0000313" key="8">
    <source>
        <dbReference type="EMBL" id="MBJ8349295.1"/>
    </source>
</evidence>
<keyword evidence="4 7" id="KW-1133">Transmembrane helix</keyword>
<keyword evidence="5 7" id="KW-0472">Membrane</keyword>
<evidence type="ECO:0000256" key="1">
    <source>
        <dbReference type="ARBA" id="ARBA00004167"/>
    </source>
</evidence>
<keyword evidence="6" id="KW-0175">Coiled coil</keyword>
<evidence type="ECO:0000256" key="7">
    <source>
        <dbReference type="SAM" id="Phobius"/>
    </source>
</evidence>
<dbReference type="GO" id="GO:0016020">
    <property type="term" value="C:membrane"/>
    <property type="evidence" value="ECO:0007669"/>
    <property type="project" value="UniProtKB-SubCell"/>
</dbReference>
<dbReference type="Gene3D" id="1.20.1440.20">
    <property type="entry name" value="LemA-like domain"/>
    <property type="match status" value="1"/>
</dbReference>
<feature type="transmembrane region" description="Helical" evidence="7">
    <location>
        <begin position="47"/>
        <end position="63"/>
    </location>
</feature>
<dbReference type="InterPro" id="IPR023353">
    <property type="entry name" value="LemA-like_dom_sf"/>
</dbReference>
<feature type="coiled-coil region" evidence="6">
    <location>
        <begin position="62"/>
        <end position="96"/>
    </location>
</feature>
<dbReference type="Proteomes" id="UP000644875">
    <property type="component" value="Unassembled WGS sequence"/>
</dbReference>
<dbReference type="RefSeq" id="WP_199567217.1">
    <property type="nucleotide sequence ID" value="NZ_JAENBP010000001.1"/>
</dbReference>
<evidence type="ECO:0000256" key="3">
    <source>
        <dbReference type="ARBA" id="ARBA00022692"/>
    </source>
</evidence>
<dbReference type="EMBL" id="JAENBP010000001">
    <property type="protein sequence ID" value="MBJ8349295.1"/>
    <property type="molecule type" value="Genomic_DNA"/>
</dbReference>
<organism evidence="8 9">
    <name type="scientific">Streptococcus zalophi</name>
    <dbReference type="NCBI Taxonomy" id="640031"/>
    <lineage>
        <taxon>Bacteria</taxon>
        <taxon>Bacillati</taxon>
        <taxon>Bacillota</taxon>
        <taxon>Bacilli</taxon>
        <taxon>Lactobacillales</taxon>
        <taxon>Streptococcaceae</taxon>
        <taxon>Streptococcus</taxon>
    </lineage>
</organism>
<gene>
    <name evidence="8" type="ORF">JHK64_01450</name>
</gene>
<dbReference type="AlphaFoldDB" id="A0A934P9A5"/>
<evidence type="ECO:0000256" key="2">
    <source>
        <dbReference type="ARBA" id="ARBA00008854"/>
    </source>
</evidence>
<evidence type="ECO:0000256" key="4">
    <source>
        <dbReference type="ARBA" id="ARBA00022989"/>
    </source>
</evidence>
<keyword evidence="9" id="KW-1185">Reference proteome</keyword>
<comment type="caution">
    <text evidence="8">The sequence shown here is derived from an EMBL/GenBank/DDBJ whole genome shotgun (WGS) entry which is preliminary data.</text>
</comment>
<proteinExistence type="inferred from homology"/>
<evidence type="ECO:0000313" key="9">
    <source>
        <dbReference type="Proteomes" id="UP000644875"/>
    </source>
</evidence>
<dbReference type="Pfam" id="PF04011">
    <property type="entry name" value="LemA"/>
    <property type="match status" value="1"/>
</dbReference>
<sequence>MTDKKRKVKRFSVMTYIWQFFASFIIFSIIFEILFDNFEMIDDFPERLAGLFAVFTPIILLISKQANAITQLEQRLASYNNNIMMTEDQIRLLKKEDDKEALEDATDKLYQYKVSYNETIESYNSAINLLPFKFFKQVFGHREKSYFSDFDF</sequence>
<evidence type="ECO:0000256" key="6">
    <source>
        <dbReference type="SAM" id="Coils"/>
    </source>
</evidence>
<evidence type="ECO:0000256" key="5">
    <source>
        <dbReference type="ARBA" id="ARBA00023136"/>
    </source>
</evidence>
<name>A0A934P9A5_9STRE</name>
<reference evidence="8 9" key="1">
    <citation type="journal article" date="2021" name="Int. J. Syst. Evol. Microbiol.">
        <title>Streptococcus vicugnae sp. nov., isolated from faeces of alpacas (Vicugna pacos) and cattle (Bos taurus), Streptococcus zalophi sp. nov., and Streptococcus pacificus sp. nov., isolated from respiratory tract of California sea lions (Zalophus californianus).</title>
        <authorList>
            <person name="Volokhov D.V."/>
            <person name="Zagorodnyaya T.A."/>
            <person name="Shen Z."/>
            <person name="Blom J."/>
            <person name="Furtak V.A."/>
            <person name="Eisenberg T."/>
            <person name="Fan P."/>
            <person name="Jeong K.C."/>
            <person name="Gao Y."/>
            <person name="Zhang S."/>
            <person name="Amselle M."/>
        </authorList>
    </citation>
    <scope>NUCLEOTIDE SEQUENCE [LARGE SCALE GENOMIC DNA]</scope>
    <source>
        <strain evidence="9">CSL7508-lung</strain>
    </source>
</reference>
<dbReference type="SUPFAM" id="SSF140478">
    <property type="entry name" value="LemA-like"/>
    <property type="match status" value="1"/>
</dbReference>